<reference evidence="5" key="1">
    <citation type="submission" date="2018-01" db="EMBL/GenBank/DDBJ databases">
        <authorList>
            <person name="Gaut B.S."/>
            <person name="Morton B.R."/>
            <person name="Clegg M.T."/>
            <person name="Duvall M.R."/>
        </authorList>
    </citation>
    <scope>NUCLEOTIDE SEQUENCE [LARGE SCALE GENOMIC DNA]</scope>
</reference>
<accession>A0A375FRL5</accession>
<dbReference type="InterPro" id="IPR011990">
    <property type="entry name" value="TPR-like_helical_dom_sf"/>
</dbReference>
<organism evidence="3 5">
    <name type="scientific">Cupriavidus oxalaticus</name>
    <dbReference type="NCBI Taxonomy" id="96344"/>
    <lineage>
        <taxon>Bacteria</taxon>
        <taxon>Pseudomonadati</taxon>
        <taxon>Pseudomonadota</taxon>
        <taxon>Betaproteobacteria</taxon>
        <taxon>Burkholderiales</taxon>
        <taxon>Burkholderiaceae</taxon>
        <taxon>Cupriavidus</taxon>
    </lineage>
</organism>
<dbReference type="Gene3D" id="1.10.10.10">
    <property type="entry name" value="Winged helix-like DNA-binding domain superfamily/Winged helix DNA-binding domain"/>
    <property type="match status" value="1"/>
</dbReference>
<dbReference type="PRINTS" id="PR00038">
    <property type="entry name" value="HTHLUXR"/>
</dbReference>
<dbReference type="InterPro" id="IPR059106">
    <property type="entry name" value="WHD_MalT"/>
</dbReference>
<dbReference type="InterPro" id="IPR027417">
    <property type="entry name" value="P-loop_NTPase"/>
</dbReference>
<dbReference type="Pfam" id="PF25873">
    <property type="entry name" value="WHD_MalT"/>
    <property type="match status" value="1"/>
</dbReference>
<dbReference type="Gene3D" id="3.40.50.300">
    <property type="entry name" value="P-loop containing nucleotide triphosphate hydrolases"/>
    <property type="match status" value="1"/>
</dbReference>
<proteinExistence type="predicted"/>
<dbReference type="Pfam" id="PF13401">
    <property type="entry name" value="AAA_22"/>
    <property type="match status" value="1"/>
</dbReference>
<dbReference type="CDD" id="cd06170">
    <property type="entry name" value="LuxR_C_like"/>
    <property type="match status" value="1"/>
</dbReference>
<evidence type="ECO:0000313" key="4">
    <source>
        <dbReference type="EMBL" id="SPC24461.1"/>
    </source>
</evidence>
<dbReference type="EMBL" id="OGUS01000143">
    <property type="protein sequence ID" value="SPC24461.1"/>
    <property type="molecule type" value="Genomic_DNA"/>
</dbReference>
<feature type="region of interest" description="Disordered" evidence="1">
    <location>
        <begin position="1"/>
        <end position="59"/>
    </location>
</feature>
<dbReference type="InterPro" id="IPR049945">
    <property type="entry name" value="AAA_22"/>
</dbReference>
<evidence type="ECO:0000256" key="1">
    <source>
        <dbReference type="SAM" id="MobiDB-lite"/>
    </source>
</evidence>
<feature type="region of interest" description="Disordered" evidence="1">
    <location>
        <begin position="856"/>
        <end position="884"/>
    </location>
</feature>
<dbReference type="InterPro" id="IPR036388">
    <property type="entry name" value="WH-like_DNA-bd_sf"/>
</dbReference>
<dbReference type="PROSITE" id="PS50043">
    <property type="entry name" value="HTH_LUXR_2"/>
    <property type="match status" value="1"/>
</dbReference>
<reference evidence="3" key="2">
    <citation type="submission" date="2018-01" db="EMBL/GenBank/DDBJ databases">
        <authorList>
            <person name="Clerissi C."/>
        </authorList>
    </citation>
    <scope>NUCLEOTIDE SEQUENCE</scope>
    <source>
        <strain evidence="3">Cupriavidus oxalaticus LMG 2235</strain>
    </source>
</reference>
<feature type="compositionally biased region" description="Polar residues" evidence="1">
    <location>
        <begin position="48"/>
        <end position="59"/>
    </location>
</feature>
<gene>
    <name evidence="4" type="ORF">CO2235_MP80341</name>
    <name evidence="3" type="ORF">CO2235_U770149</name>
</gene>
<dbReference type="GO" id="GO:0003677">
    <property type="term" value="F:DNA binding"/>
    <property type="evidence" value="ECO:0007669"/>
    <property type="project" value="InterPro"/>
</dbReference>
<dbReference type="GO" id="GO:0016887">
    <property type="term" value="F:ATP hydrolysis activity"/>
    <property type="evidence" value="ECO:0007669"/>
    <property type="project" value="InterPro"/>
</dbReference>
<comment type="caution">
    <text evidence="3">The sequence shown here is derived from an EMBL/GenBank/DDBJ whole genome shotgun (WGS) entry which is preliminary data.</text>
</comment>
<dbReference type="Gene3D" id="1.25.40.10">
    <property type="entry name" value="Tetratricopeptide repeat domain"/>
    <property type="match status" value="1"/>
</dbReference>
<feature type="domain" description="HTH luxR-type" evidence="2">
    <location>
        <begin position="883"/>
        <end position="948"/>
    </location>
</feature>
<dbReference type="AlphaFoldDB" id="A0A375FRL5"/>
<dbReference type="Pfam" id="PF00196">
    <property type="entry name" value="GerE"/>
    <property type="match status" value="1"/>
</dbReference>
<feature type="compositionally biased region" description="Basic and acidic residues" evidence="1">
    <location>
        <begin position="873"/>
        <end position="883"/>
    </location>
</feature>
<dbReference type="SUPFAM" id="SSF46894">
    <property type="entry name" value="C-terminal effector domain of the bipartite response regulators"/>
    <property type="match status" value="1"/>
</dbReference>
<evidence type="ECO:0000313" key="3">
    <source>
        <dbReference type="EMBL" id="SPC07707.1"/>
    </source>
</evidence>
<dbReference type="GO" id="GO:0006355">
    <property type="term" value="P:regulation of DNA-templated transcription"/>
    <property type="evidence" value="ECO:0007669"/>
    <property type="project" value="InterPro"/>
</dbReference>
<evidence type="ECO:0000259" key="2">
    <source>
        <dbReference type="PROSITE" id="PS50043"/>
    </source>
</evidence>
<dbReference type="SUPFAM" id="SSF52540">
    <property type="entry name" value="P-loop containing nucleoside triphosphate hydrolases"/>
    <property type="match status" value="1"/>
</dbReference>
<sequence>MARQARGVPIMRHQISSQARRAQRQGEAAEAALPRTQPGMHVPASVASRPTSTCQMTSVNRGSDTAFSELALKTMPPRAPRHLLARARLSLDSEALRDRPAVVVQAPPGFGKTLLLAQWRREYLAHGAAVAWVSADTHDDPLHFLQCLVLAVRAGCARPGFGRTLLEGAAAAPGSTEGLTAWLAEVAQTSLDLVLIVDEAERLSQDGVAALLYLLHNAPPNLRIVVAARGGFDTALSDLTAYGQCTVIGAQALRFRFDETMTLVRSRFGDRVDADSCARLHELTDGWPLGLQLLLAAMERGADPRSVVDAMAARPADEGEHLVGGLIAKLTPDDVAFLTRIAVVDHVHPDLCRALTGAEQAPEQLARLVRETPIFVSGDDSDWCRLHALARSVLQARLAELPRTEQDELHTRALRWLAARGITEEAARHAHAAGQHALAYELAGRSLYDAVMQGRLGTVLEWLERLPDAELDRYPGLRLAAAWVLALGERHAEAEALVARMLDGADDDAVLRYECALILSIAAYYADQPDRCLALLEPWRQQPAAHDPRLAQMHANRLAMAAILHGQTGNARRHLQLAPRGDLGEGHRYAARWGEFVIGMSYLREGQVMLSEAILRPTLASAEADLGRRHPLACMLASLLAAAVYESDRVDEAAALLANRLDVLERSGTAETSLLAYVSAARVAAVHGAEHRALDLLEALYAVGVARRTPRLCIASLAEQVRMHAGRFRAETCRALIVRLDELVAGAEAGHGPLWCRDVALMQAMAHANAAVAAQDWPSALDALRRAAPAAEAMKLGRKRIEIMALEAFVRHRGGEDSRPLMREAMNLAQTYGLARTFADAHPALADWGRRLVEEGAAEPGDGQRLPVARTPRRAERPTREPRAVASTVLTPKEREVLELLARNLSNKEIAQAIGVGEVTAKWHVKNLFGKLSAGTRKHAVRRAQLLGLLEGLE</sequence>
<dbReference type="InterPro" id="IPR000792">
    <property type="entry name" value="Tscrpt_reg_LuxR_C"/>
</dbReference>
<dbReference type="Proteomes" id="UP000256862">
    <property type="component" value="Plasmid CO2235_mp"/>
</dbReference>
<dbReference type="InterPro" id="IPR016032">
    <property type="entry name" value="Sig_transdc_resp-reg_C-effctor"/>
</dbReference>
<dbReference type="SMART" id="SM00421">
    <property type="entry name" value="HTH_LUXR"/>
    <property type="match status" value="1"/>
</dbReference>
<dbReference type="EMBL" id="OGUS01000084">
    <property type="protein sequence ID" value="SPC07707.1"/>
    <property type="molecule type" value="Genomic_DNA"/>
</dbReference>
<name>A0A375FRL5_9BURK</name>
<evidence type="ECO:0000313" key="5">
    <source>
        <dbReference type="Proteomes" id="UP000256862"/>
    </source>
</evidence>
<protein>
    <submittedName>
        <fullName evidence="3">Regulatory protein, LuxR</fullName>
    </submittedName>
</protein>